<reference evidence="2 3" key="1">
    <citation type="submission" date="2014-01" db="EMBL/GenBank/DDBJ databases">
        <title>Sulfitobacter donghicola JCM 14565 Genome Sequencing.</title>
        <authorList>
            <person name="Lai Q."/>
            <person name="Hong Z."/>
        </authorList>
    </citation>
    <scope>NUCLEOTIDE SEQUENCE [LARGE SCALE GENOMIC DNA]</scope>
    <source>
        <strain evidence="2 3">JCM 14565</strain>
    </source>
</reference>
<gene>
    <name evidence="2" type="ORF">DSW25_04715</name>
</gene>
<dbReference type="EMBL" id="JAMC01000013">
    <property type="protein sequence ID" value="KEJ87845.1"/>
    <property type="molecule type" value="Genomic_DNA"/>
</dbReference>
<feature type="domain" description="Phosphoribulokinase/uridine kinase" evidence="1">
    <location>
        <begin position="27"/>
        <end position="178"/>
    </location>
</feature>
<dbReference type="InterPro" id="IPR027417">
    <property type="entry name" value="P-loop_NTPase"/>
</dbReference>
<dbReference type="AlphaFoldDB" id="A0A073IE49"/>
<evidence type="ECO:0000259" key="1">
    <source>
        <dbReference type="Pfam" id="PF00485"/>
    </source>
</evidence>
<dbReference type="InterPro" id="IPR006083">
    <property type="entry name" value="PRK/URK"/>
</dbReference>
<dbReference type="Pfam" id="PF00485">
    <property type="entry name" value="PRK"/>
    <property type="match status" value="1"/>
</dbReference>
<dbReference type="eggNOG" id="COG0572">
    <property type="taxonomic scope" value="Bacteria"/>
</dbReference>
<dbReference type="Proteomes" id="UP000027734">
    <property type="component" value="Unassembled WGS sequence"/>
</dbReference>
<dbReference type="GO" id="GO:0005524">
    <property type="term" value="F:ATP binding"/>
    <property type="evidence" value="ECO:0007669"/>
    <property type="project" value="InterPro"/>
</dbReference>
<accession>A0A073IE49</accession>
<evidence type="ECO:0000313" key="2">
    <source>
        <dbReference type="EMBL" id="KEJ87845.1"/>
    </source>
</evidence>
<dbReference type="STRING" id="1300350.Z948_3599"/>
<dbReference type="GO" id="GO:0016301">
    <property type="term" value="F:kinase activity"/>
    <property type="evidence" value="ECO:0007669"/>
    <property type="project" value="InterPro"/>
</dbReference>
<dbReference type="Gene3D" id="3.40.50.300">
    <property type="entry name" value="P-loop containing nucleotide triphosphate hydrolases"/>
    <property type="match status" value="1"/>
</dbReference>
<dbReference type="RefSeq" id="WP_025060847.1">
    <property type="nucleotide sequence ID" value="NZ_JAMC01000013.1"/>
</dbReference>
<sequence length="215" mass="23564">MTNSPAGLCARVLQACSAADISGTFLVGIAGPPAAGKTTLSENLVRDLQDAGVTAQALQMDGFHMTNAELEERDLVKFKGREDTFNPDLLLAAIQNLKTAKAEFWWPIYSRELHNPVSQGVLLRPDLQIAVLEGNYLFLDQGAWAEAGKFIDYKIFLEAKDDDINDRLLRRHLAGGKSDAEARDKIETSDLVNVSHIREASNLSQIDEVIDANAI</sequence>
<comment type="caution">
    <text evidence="2">The sequence shown here is derived from an EMBL/GenBank/DDBJ whole genome shotgun (WGS) entry which is preliminary data.</text>
</comment>
<proteinExistence type="predicted"/>
<organism evidence="2 3">
    <name type="scientific">Sulfitobacter donghicola DSW-25 = KCTC 12864 = JCM 14565</name>
    <dbReference type="NCBI Taxonomy" id="1300350"/>
    <lineage>
        <taxon>Bacteria</taxon>
        <taxon>Pseudomonadati</taxon>
        <taxon>Pseudomonadota</taxon>
        <taxon>Alphaproteobacteria</taxon>
        <taxon>Rhodobacterales</taxon>
        <taxon>Roseobacteraceae</taxon>
        <taxon>Sulfitobacter</taxon>
    </lineage>
</organism>
<evidence type="ECO:0000313" key="3">
    <source>
        <dbReference type="Proteomes" id="UP000027734"/>
    </source>
</evidence>
<dbReference type="SUPFAM" id="SSF52540">
    <property type="entry name" value="P-loop containing nucleoside triphosphate hydrolases"/>
    <property type="match status" value="1"/>
</dbReference>
<name>A0A073IE49_9RHOB</name>
<dbReference type="PANTHER" id="PTHR10285">
    <property type="entry name" value="URIDINE KINASE"/>
    <property type="match status" value="1"/>
</dbReference>
<protein>
    <recommendedName>
        <fullName evidence="1">Phosphoribulokinase/uridine kinase domain-containing protein</fullName>
    </recommendedName>
</protein>
<dbReference type="OrthoDB" id="1550976at2"/>
<keyword evidence="3" id="KW-1185">Reference proteome</keyword>